<name>A0A9P7V346_9AGAR</name>
<dbReference type="RefSeq" id="XP_043015944.1">
    <property type="nucleotide sequence ID" value="XM_043147239.1"/>
</dbReference>
<feature type="compositionally biased region" description="Low complexity" evidence="2">
    <location>
        <begin position="217"/>
        <end position="226"/>
    </location>
</feature>
<organism evidence="3 4">
    <name type="scientific">Marasmius oreades</name>
    <name type="common">fairy-ring Marasmius</name>
    <dbReference type="NCBI Taxonomy" id="181124"/>
    <lineage>
        <taxon>Eukaryota</taxon>
        <taxon>Fungi</taxon>
        <taxon>Dikarya</taxon>
        <taxon>Basidiomycota</taxon>
        <taxon>Agaricomycotina</taxon>
        <taxon>Agaricomycetes</taxon>
        <taxon>Agaricomycetidae</taxon>
        <taxon>Agaricales</taxon>
        <taxon>Marasmiineae</taxon>
        <taxon>Marasmiaceae</taxon>
        <taxon>Marasmius</taxon>
    </lineage>
</organism>
<evidence type="ECO:0000256" key="2">
    <source>
        <dbReference type="SAM" id="MobiDB-lite"/>
    </source>
</evidence>
<dbReference type="KEGG" id="more:E1B28_001323"/>
<keyword evidence="1" id="KW-0175">Coiled coil</keyword>
<feature type="region of interest" description="Disordered" evidence="2">
    <location>
        <begin position="414"/>
        <end position="532"/>
    </location>
</feature>
<evidence type="ECO:0000313" key="4">
    <source>
        <dbReference type="Proteomes" id="UP001049176"/>
    </source>
</evidence>
<protein>
    <submittedName>
        <fullName evidence="3">Uncharacterized protein</fullName>
    </submittedName>
</protein>
<feature type="coiled-coil region" evidence="1">
    <location>
        <begin position="804"/>
        <end position="855"/>
    </location>
</feature>
<comment type="caution">
    <text evidence="3">The sequence shown here is derived from an EMBL/GenBank/DDBJ whole genome shotgun (WGS) entry which is preliminary data.</text>
</comment>
<sequence>MANSLSLFPQSSQGATRIPVPSTSRSLTSPVSTSNSSIGVGGGSKPTLKTLRSLLPFAPNKQATPFSLSAIPNAGTPPTKNPFSNFGSVRRSMNLSREKGRVHERERKLSLSSAMPVIAIEHPSSTSIEVTPTPVRKSLSLTTFDISTEEESRRIMMNNDHRVLQIQQLNSEALPIDSKPLPVTPPSPKPMDLSTIVEADTSGISKHLPSAPNSTLSSPPSRFPSHSPSPSPFLPSFHHDHDVNDDSHLELEFSTSQITSQFATDWLKDVNARVVDVDADESLPLDDEPEPSVGGSLIVNLETVDPALAALLSPHKIPPGPVPGQIDNENDTIVLPKPVRSTYTPLPATSHVVQDLSQHPQRQSSLPRLRSHQISSPSSSSTVVADAFKSSSFDIGVKDDQSRNQAQNRNHLREHKGIGHQPTSPSEAPIPPSSSGSTTTNLQSPPSATLPTLIPTPSTPDIPSAVSSAAYPPPSLSTMSRITSPHNPSASTSLIVDVNSEIDSSPPLRGHKHRNLGLRCSSSPSSQLSTRNLDAEYPERGSLDSPAISPRRPYHQTRLAEHPCANEHGEIIFGRGSLDLEPSPRITTSSAHPSTLELRRQRKRSMSVEGHHLFSSLGRYPGPRSGAGSSVTPRFGARPSSSLSARQTDDIRPSGRPMTEWLGPRTAKAFRAAGLLGHDQDGEDSSFRPSPPPGVGQTRRYGSLRSTTSRAQSRAEGHRRGSGSYLSGTSIVGMESPTFTISSSRGEREWPPRSVSTAPTSVSGISNGREWEREREREREKEESTIVAMKDKHALETSALLSALADSQRTTRVVREENEELRERLQEVERLEDVCDGLRRELTRVKEDNERLKRFVADYVVRDRDAGTRTAMEQDTRRRTKAFLANKGSLGRHAGTATGSLHQIVRAATPPSPSPPPTATKDSFKLEDNHLDPFFTLASTPAKIRRFSTASSSVFPAPPANMTMLNEEKLAASPDVAGYFSQSESDASGSRFRSIPWSAKNDKHTRDTSILSISNFSVTTGSPGSLCLRPEHELHLGDMESLDLGAGRANSGDEEEW</sequence>
<feature type="region of interest" description="Disordered" evidence="2">
    <location>
        <begin position="583"/>
        <end position="661"/>
    </location>
</feature>
<keyword evidence="4" id="KW-1185">Reference proteome</keyword>
<feature type="compositionally biased region" description="Basic and acidic residues" evidence="2">
    <location>
        <begin position="769"/>
        <end position="784"/>
    </location>
</feature>
<feature type="compositionally biased region" description="Low complexity" evidence="2">
    <location>
        <begin position="19"/>
        <end position="37"/>
    </location>
</feature>
<feature type="compositionally biased region" description="Low complexity" evidence="2">
    <location>
        <begin position="422"/>
        <end position="470"/>
    </location>
</feature>
<evidence type="ECO:0000313" key="3">
    <source>
        <dbReference type="EMBL" id="KAG7099474.1"/>
    </source>
</evidence>
<feature type="compositionally biased region" description="Polar residues" evidence="2">
    <location>
        <begin position="76"/>
        <end position="88"/>
    </location>
</feature>
<feature type="region of interest" description="Disordered" evidence="2">
    <location>
        <begin position="1"/>
        <end position="44"/>
    </location>
</feature>
<feature type="region of interest" description="Disordered" evidence="2">
    <location>
        <begin position="1038"/>
        <end position="1057"/>
    </location>
</feature>
<feature type="region of interest" description="Disordered" evidence="2">
    <location>
        <begin position="69"/>
        <end position="88"/>
    </location>
</feature>
<feature type="compositionally biased region" description="Polar residues" evidence="2">
    <location>
        <begin position="1"/>
        <end position="15"/>
    </location>
</feature>
<dbReference type="EMBL" id="CM032181">
    <property type="protein sequence ID" value="KAG7099474.1"/>
    <property type="molecule type" value="Genomic_DNA"/>
</dbReference>
<reference evidence="3" key="1">
    <citation type="journal article" date="2021" name="Genome Biol. Evol.">
        <title>The assembled and annotated genome of the fairy-ring fungus Marasmius oreades.</title>
        <authorList>
            <person name="Hiltunen M."/>
            <person name="Ament-Velasquez S.L."/>
            <person name="Johannesson H."/>
        </authorList>
    </citation>
    <scope>NUCLEOTIDE SEQUENCE</scope>
    <source>
        <strain evidence="3">03SP1</strain>
    </source>
</reference>
<dbReference type="Proteomes" id="UP001049176">
    <property type="component" value="Chromosome 1"/>
</dbReference>
<evidence type="ECO:0000256" key="1">
    <source>
        <dbReference type="SAM" id="Coils"/>
    </source>
</evidence>
<feature type="region of interest" description="Disordered" evidence="2">
    <location>
        <begin position="352"/>
        <end position="383"/>
    </location>
</feature>
<proteinExistence type="predicted"/>
<accession>A0A9P7V346</accession>
<dbReference type="AlphaFoldDB" id="A0A9P7V346"/>
<feature type="region of interest" description="Disordered" evidence="2">
    <location>
        <begin position="204"/>
        <end position="241"/>
    </location>
</feature>
<dbReference type="OrthoDB" id="3216045at2759"/>
<feature type="region of interest" description="Disordered" evidence="2">
    <location>
        <begin position="677"/>
        <end position="784"/>
    </location>
</feature>
<feature type="compositionally biased region" description="Polar residues" evidence="2">
    <location>
        <begin position="476"/>
        <end position="494"/>
    </location>
</feature>
<gene>
    <name evidence="3" type="ORF">E1B28_001323</name>
</gene>
<dbReference type="GeneID" id="66070399"/>
<feature type="compositionally biased region" description="Polar residues" evidence="2">
    <location>
        <begin position="754"/>
        <end position="766"/>
    </location>
</feature>
<feature type="compositionally biased region" description="Polar residues" evidence="2">
    <location>
        <begin position="352"/>
        <end position="366"/>
    </location>
</feature>